<organism evidence="1 3">
    <name type="scientific">Trypanosoma brucei brucei (strain 927/4 GUTat10.1)</name>
    <dbReference type="NCBI Taxonomy" id="185431"/>
    <lineage>
        <taxon>Eukaryota</taxon>
        <taxon>Discoba</taxon>
        <taxon>Euglenozoa</taxon>
        <taxon>Kinetoplastea</taxon>
        <taxon>Metakinetoplastina</taxon>
        <taxon>Trypanosomatida</taxon>
        <taxon>Trypanosomatidae</taxon>
        <taxon>Trypanosoma</taxon>
    </lineage>
</organism>
<reference evidence="2 3" key="2">
    <citation type="journal article" date="2005" name="Science">
        <title>The genome of the African trypanosome Trypanosoma brucei.</title>
        <authorList>
            <person name="Berriman M."/>
            <person name="Ghedin E."/>
            <person name="Hertz-Fowler C."/>
            <person name="Blandin G."/>
            <person name="Renauld H."/>
            <person name="Bartholomeu D.C."/>
            <person name="Lennard N.J."/>
            <person name="Caler E."/>
            <person name="Hamlin N.E."/>
            <person name="Haas B."/>
            <person name="Bohme U."/>
            <person name="Hannick L."/>
            <person name="Aslett M.A."/>
            <person name="Shallom J."/>
            <person name="Marcello L."/>
            <person name="Hou L."/>
            <person name="Wickstead B."/>
            <person name="Alsmark U.C."/>
            <person name="Arrowsmith C."/>
            <person name="Atkin R.J."/>
            <person name="Barron A.J."/>
            <person name="Bringaud F."/>
            <person name="Brooks K."/>
            <person name="Carrington M."/>
            <person name="Cherevach I."/>
            <person name="Chillingworth T.J."/>
            <person name="Churcher C."/>
            <person name="Clark L.N."/>
            <person name="Corton C.H."/>
            <person name="Cronin A."/>
            <person name="Davies R.M."/>
            <person name="Doggett J."/>
            <person name="Djikeng A."/>
            <person name="Feldblyum T."/>
            <person name="Field M.C."/>
            <person name="Fraser A."/>
            <person name="Goodhead I."/>
            <person name="Hance Z."/>
            <person name="Harper D."/>
            <person name="Harris B.R."/>
            <person name="Hauser H."/>
            <person name="Hostetler J."/>
            <person name="Ivens A."/>
            <person name="Jagels K."/>
            <person name="Johnson D."/>
            <person name="Johnson J."/>
            <person name="Jones K."/>
            <person name="Kerhornou A.X."/>
            <person name="Koo H."/>
            <person name="Larke N."/>
            <person name="Landfear S."/>
            <person name="Larkin C."/>
            <person name="Leech V."/>
            <person name="Line A."/>
            <person name="Lord A."/>
            <person name="Macleod A."/>
            <person name="Mooney P.J."/>
            <person name="Moule S."/>
            <person name="Martin D.M."/>
            <person name="Morgan G.W."/>
            <person name="Mungall K."/>
            <person name="Norbertczak H."/>
            <person name="Ormond D."/>
            <person name="Pai G."/>
            <person name="Peacock C.S."/>
            <person name="Peterson J."/>
            <person name="Quail M.A."/>
            <person name="Rabbinowitsch E."/>
            <person name="Rajandream M.A."/>
            <person name="Reitter C."/>
            <person name="Salzberg S.L."/>
            <person name="Sanders M."/>
            <person name="Schobel S."/>
            <person name="Sharp S."/>
            <person name="Simmonds M."/>
            <person name="Simpson A.J."/>
            <person name="Tallon L."/>
            <person name="Turner C.M."/>
            <person name="Tait A."/>
            <person name="Tivey A.R."/>
            <person name="Van Aken S."/>
            <person name="Walker D."/>
            <person name="Wanless D."/>
            <person name="Wang S."/>
            <person name="White B."/>
            <person name="White O."/>
            <person name="Whitehead S."/>
            <person name="Woodward J."/>
            <person name="Wortman J."/>
            <person name="Adams M.D."/>
            <person name="Embley T.M."/>
            <person name="Gull K."/>
            <person name="Ullu E."/>
            <person name="Barry J.D."/>
            <person name="Fairlamb A.H."/>
            <person name="Opperdoes F."/>
            <person name="Barrell B.G."/>
            <person name="Donelson J.E."/>
            <person name="Hall N."/>
            <person name="Fraser C.M."/>
            <person name="Melville S.E."/>
            <person name="El-Sayed N.M."/>
        </authorList>
    </citation>
    <scope>NUCLEOTIDE SEQUENCE [LARGE SCALE GENOMIC DNA]</scope>
    <source>
        <strain evidence="2 3">927/4 GUTat10.1</strain>
    </source>
</reference>
<dbReference type="EMBL" id="AC159702">
    <property type="protein sequence ID" value="AAX79964.1"/>
    <property type="molecule type" value="Genomic_DNA"/>
</dbReference>
<reference evidence="1" key="3">
    <citation type="submission" date="2005-04" db="EMBL/GenBank/DDBJ databases">
        <title>.</title>
        <authorList>
            <person name="Ghedin E."/>
            <person name="Blandin G."/>
            <person name="Bartholomeu D."/>
            <person name="Caler E."/>
            <person name="Haas B."/>
            <person name="Hannick L."/>
            <person name="Shallom J."/>
            <person name="Hou L."/>
            <person name="Djikeng A."/>
            <person name="Feldblyum T."/>
            <person name="Hostetler J."/>
            <person name="Johnson J."/>
            <person name="Jones K."/>
            <person name="Koo H.L."/>
            <person name="Larkin C."/>
            <person name="Pai G."/>
            <person name="Peterson J."/>
            <person name="Khalak H.G."/>
            <person name="Salzberg S."/>
            <person name="Simpson A.J."/>
            <person name="Tallon L."/>
            <person name="Van Aken S."/>
            <person name="Wanless D."/>
            <person name="White O."/>
            <person name="Wortman J."/>
            <person name="Fraser C.M."/>
            <person name="El-Sayed N.M.A."/>
        </authorList>
    </citation>
    <scope>NUCLEOTIDE SEQUENCE</scope>
    <source>
        <strain evidence="1">GUTat10.1</strain>
    </source>
</reference>
<dbReference type="GeneID" id="3658984"/>
<name>Q57TZ2_TRYB2</name>
<proteinExistence type="predicted"/>
<dbReference type="AlphaFoldDB" id="Q57TZ2"/>
<dbReference type="KEGG" id="tbr:Tb927.7.7560"/>
<accession>D6XJT3</accession>
<dbReference type="Proteomes" id="UP000008524">
    <property type="component" value="Chromosome 7"/>
</dbReference>
<evidence type="ECO:0000313" key="2">
    <source>
        <dbReference type="EMBL" id="AAZ12816.1"/>
    </source>
</evidence>
<dbReference type="InParanoid" id="Q57TZ2"/>
<accession>Q57TZ2</accession>
<dbReference type="PaxDb" id="5691-AAZ12816"/>
<sequence>MFPFVFPFPFSFRWGYTILAGTRFTSSFSNYEGNCVLFATLPLVISPTGFTLRSRAYTTCGGNITLSKTNNEKNGNTFQTIPSSLQNS</sequence>
<dbReference type="RefSeq" id="XP_846375.1">
    <property type="nucleotide sequence ID" value="XM_841282.1"/>
</dbReference>
<reference evidence="2" key="1">
    <citation type="journal article" date="2005" name="Science">
        <title>Comparative genomics of trypanosomatid parasitic protozoa.</title>
        <authorList>
            <person name="El-Sayed N.M."/>
            <person name="Myler P.J."/>
            <person name="Blandin G."/>
            <person name="Berriman M."/>
            <person name="Crabtree J."/>
            <person name="Aggarwal G."/>
            <person name="Caler E."/>
            <person name="Renauld H."/>
            <person name="Worthey E.A."/>
            <person name="Hertz-Fowler C."/>
            <person name="Ghedin E."/>
            <person name="Peacock C."/>
            <person name="Bartholomeu D.C."/>
            <person name="Haas B.J."/>
            <person name="Tran A.N."/>
            <person name="Wortman J.R."/>
            <person name="Alsmark U.C."/>
            <person name="Angiuoli S."/>
            <person name="Anupama A."/>
            <person name="Badger J."/>
            <person name="Bringaud F."/>
            <person name="Cadag E."/>
            <person name="Carlton J.M."/>
            <person name="Cerqueira G.C."/>
            <person name="Creasy T."/>
            <person name="Delcher A.L."/>
            <person name="Djikeng A."/>
            <person name="Embley T.M."/>
            <person name="Hauser C."/>
            <person name="Ivens A.C."/>
            <person name="Kummerfeld S.K."/>
            <person name="Pereira-Leal J.B."/>
            <person name="Nilsson D."/>
            <person name="Peterson J."/>
            <person name="Salzberg S.L."/>
            <person name="Shallom J."/>
            <person name="Silva J.C."/>
            <person name="Sundaram J."/>
            <person name="Westenberger S."/>
            <person name="White O."/>
            <person name="Melville S.E."/>
            <person name="Donelson J.E."/>
            <person name="Andersson B."/>
            <person name="Stuart K.D."/>
            <person name="Hall N."/>
        </authorList>
    </citation>
    <scope>NUCLEOTIDE SEQUENCE</scope>
    <source>
        <strain evidence="2">927/4 GUTat10.1</strain>
    </source>
</reference>
<evidence type="ECO:0000313" key="1">
    <source>
        <dbReference type="EMBL" id="AAX79964.1"/>
    </source>
</evidence>
<keyword evidence="3" id="KW-1185">Reference proteome</keyword>
<evidence type="ECO:0000313" key="3">
    <source>
        <dbReference type="Proteomes" id="UP000008524"/>
    </source>
</evidence>
<gene>
    <name evidence="2" type="primary">Tb07.30D13.30</name>
    <name evidence="1" type="ORF">Tb927.7.7560</name>
</gene>
<reference evidence="2" key="4">
    <citation type="submission" date="2005-04" db="EMBL/GenBank/DDBJ databases">
        <title>Sequencing, closure, and annotation of Trypanosoma brucei chromosomes 2 through 8.</title>
        <authorList>
            <person name="Ghedin E."/>
            <person name="Blandin G."/>
            <person name="Bartholomeu D."/>
            <person name="Caler E."/>
            <person name="Haas B."/>
            <person name="Hannick L."/>
            <person name="Shallom J."/>
            <person name="Hou L."/>
            <person name="Djikeng A."/>
            <person name="Feldblyum T."/>
            <person name="Hostetler J."/>
            <person name="Johnson J."/>
            <person name="Jones K."/>
            <person name="Koo H.L."/>
            <person name="Larkin C."/>
            <person name="Pai G."/>
            <person name="Peterson J."/>
            <person name="Khalak H.G."/>
            <person name="Salzberg S."/>
            <person name="Simpson A.J."/>
            <person name="Tallon L."/>
            <person name="Van Aken S."/>
            <person name="Wanless D."/>
            <person name="White O."/>
            <person name="Wortman J."/>
            <person name="Fraser C.M."/>
            <person name="El-Sayed N.M.A."/>
        </authorList>
    </citation>
    <scope>NUCLEOTIDE SEQUENCE</scope>
    <source>
        <strain evidence="2">927/4 GUTat10.1</strain>
    </source>
</reference>
<dbReference type="VEuPathDB" id="TriTrypDB:Tb927.7.7560"/>
<dbReference type="EMBL" id="CP000070">
    <property type="protein sequence ID" value="AAZ12816.1"/>
    <property type="molecule type" value="Genomic_DNA"/>
</dbReference>
<protein>
    <submittedName>
        <fullName evidence="1">Uncharacterized protein</fullName>
    </submittedName>
</protein>